<feature type="transmembrane region" description="Helical" evidence="1">
    <location>
        <begin position="6"/>
        <end position="26"/>
    </location>
</feature>
<keyword evidence="1" id="KW-1133">Transmembrane helix</keyword>
<dbReference type="Gene3D" id="3.40.50.410">
    <property type="entry name" value="von Willebrand factor, type A domain"/>
    <property type="match status" value="1"/>
</dbReference>
<evidence type="ECO:0008006" key="4">
    <source>
        <dbReference type="Google" id="ProtNLM"/>
    </source>
</evidence>
<organism evidence="2 3">
    <name type="scientific">Mycolicibacterium bacteremicum</name>
    <name type="common">Mycobacterium bacteremicum</name>
    <dbReference type="NCBI Taxonomy" id="564198"/>
    <lineage>
        <taxon>Bacteria</taxon>
        <taxon>Bacillati</taxon>
        <taxon>Actinomycetota</taxon>
        <taxon>Actinomycetes</taxon>
        <taxon>Mycobacteriales</taxon>
        <taxon>Mycobacteriaceae</taxon>
        <taxon>Mycolicibacterium</taxon>
    </lineage>
</organism>
<dbReference type="STRING" id="564198.BST17_19570"/>
<keyword evidence="3" id="KW-1185">Reference proteome</keyword>
<proteinExistence type="predicted"/>
<feature type="transmembrane region" description="Helical" evidence="1">
    <location>
        <begin position="33"/>
        <end position="50"/>
    </location>
</feature>
<keyword evidence="1" id="KW-0472">Membrane</keyword>
<evidence type="ECO:0000256" key="1">
    <source>
        <dbReference type="SAM" id="Phobius"/>
    </source>
</evidence>
<dbReference type="Proteomes" id="UP000192366">
    <property type="component" value="Unassembled WGS sequence"/>
</dbReference>
<dbReference type="RefSeq" id="WP_083060559.1">
    <property type="nucleotide sequence ID" value="NZ_JACKVM010000008.1"/>
</dbReference>
<reference evidence="2 3" key="1">
    <citation type="submission" date="2017-02" db="EMBL/GenBank/DDBJ databases">
        <title>The new phylogeny of genus Mycobacterium.</title>
        <authorList>
            <person name="Tortoli E."/>
            <person name="Trovato A."/>
            <person name="Cirillo D.M."/>
        </authorList>
    </citation>
    <scope>NUCLEOTIDE SEQUENCE [LARGE SCALE GENOMIC DNA]</scope>
    <source>
        <strain evidence="2 3">DSM 45578</strain>
    </source>
</reference>
<dbReference type="OrthoDB" id="9814325at2"/>
<name>A0A1W9YTB8_MYCBA</name>
<comment type="caution">
    <text evidence="2">The sequence shown here is derived from an EMBL/GenBank/DDBJ whole genome shotgun (WGS) entry which is preliminary data.</text>
</comment>
<dbReference type="EMBL" id="MVHJ01000018">
    <property type="protein sequence ID" value="ORA03306.1"/>
    <property type="molecule type" value="Genomic_DNA"/>
</dbReference>
<sequence length="290" mass="30687">MTLQPALPLWLPIAAAAVVLAAAVLGRRGPYRTLIVAAVLLLCALLRPVIGDSEQAVTRVAGDRDPNVFLVVDRSPDMSGPAIAQARSDMAALIDRYPDARFAVIGFAARPALDWPLSADRWSLRPVVSTITVDESVPVDTANAGAAANVLRYQLIGATQQFPRARNLVFYLGSGTPGSPLPPRDFDLAEDAVDGGAVLGYRDDGTAALRGIADQIGVPFVPREPDRPLDDLLGADDMADGGSEAGTQTPAGFELYWALSGAAAVLLLGALYRALRELRRTRLDRVAVGR</sequence>
<gene>
    <name evidence="2" type="ORF">BST17_19570</name>
</gene>
<dbReference type="AlphaFoldDB" id="A0A1W9YTB8"/>
<accession>A0A1W9YTB8</accession>
<dbReference type="SUPFAM" id="SSF53300">
    <property type="entry name" value="vWA-like"/>
    <property type="match status" value="1"/>
</dbReference>
<keyword evidence="1" id="KW-0812">Transmembrane</keyword>
<feature type="transmembrane region" description="Helical" evidence="1">
    <location>
        <begin position="255"/>
        <end position="275"/>
    </location>
</feature>
<dbReference type="InterPro" id="IPR036465">
    <property type="entry name" value="vWFA_dom_sf"/>
</dbReference>
<evidence type="ECO:0000313" key="2">
    <source>
        <dbReference type="EMBL" id="ORA03306.1"/>
    </source>
</evidence>
<protein>
    <recommendedName>
        <fullName evidence="4">VWFA domain-containing protein</fullName>
    </recommendedName>
</protein>
<evidence type="ECO:0000313" key="3">
    <source>
        <dbReference type="Proteomes" id="UP000192366"/>
    </source>
</evidence>